<protein>
    <submittedName>
        <fullName evidence="3">Uncharacterized protein</fullName>
    </submittedName>
</protein>
<dbReference type="PANTHER" id="PTHR36033:SF1">
    <property type="entry name" value="NUCLEIC ACID-BINDING PROTEINS SUPERFAMILY"/>
    <property type="match status" value="1"/>
</dbReference>
<dbReference type="PANTHER" id="PTHR36033">
    <property type="entry name" value="NUCLEIC ACID-BINDING PROTEINS SUPERFAMILY"/>
    <property type="match status" value="1"/>
</dbReference>
<dbReference type="Gene3D" id="2.40.50.140">
    <property type="entry name" value="Nucleic acid-binding proteins"/>
    <property type="match status" value="1"/>
</dbReference>
<feature type="domain" description="Cell division control protein 24 OB" evidence="1">
    <location>
        <begin position="375"/>
        <end position="615"/>
    </location>
</feature>
<dbReference type="Pfam" id="PF17246">
    <property type="entry name" value="CDC24_OB1"/>
    <property type="match status" value="1"/>
</dbReference>
<sequence>MDFQDTVLSLREELAKCVKASTTSEISWSWITTIASRILTDHCSGLSRTVLLTELELQWHHLNSNDVMHIETHRTVGPFFHRDGKPPQKAVFGFKIDSMYTIPGTGIWLWRVSGAPSPLDVGGLFDGNERPKQWQNTADMQIDAFVHQRYYPMIEAVEFSGFFSRMRTLYATSLSLADRGGNANGKPNQTFLPTTLLAFELRVGDDYSLAEVLRPYTDEPLLESLFGVRYSNGRFVHCATPAFNADQLWCKVDFIGSPCTRYKDNRLVPHLLIECLIEHEDPPRVVNISFWDEEIAVGQLFKQDYYIGLLCPMITSAASDKIVEAEYGPQTIAFVTCAIRGPVNTLASQLSIAYNDLGYLDYKRYAHRVRLARCRPEMINLTLLVRIVAVSDNIPFEEDGQITDRCAVRIEDGTATRDLTMWGELGQQALRLLPGQLVLLTGVEAHDENGDVVLNGSSEIGALFYNISTMSGILASSMMRTYTFLSQLPKTANRYCKACVVAVSSAGKHMRDARDRLLATSLVHAICGRQVIRSDVPSNSPLQSEQLENPTDFYSFDCLSCGASSLKKEEVESGFVLLLGIDDGTDSITTHVTASTACDMLGVSPAQFLNLPSQCEQQSVLAKLLGQEFVLSITLYCEPLSIETVARIDAACLASDIGYMSI</sequence>
<reference evidence="3" key="1">
    <citation type="submission" date="2022-07" db="EMBL/GenBank/DDBJ databases">
        <title>Phylogenomic reconstructions and comparative analyses of Kickxellomycotina fungi.</title>
        <authorList>
            <person name="Reynolds N.K."/>
            <person name="Stajich J.E."/>
            <person name="Barry K."/>
            <person name="Grigoriev I.V."/>
            <person name="Crous P."/>
            <person name="Smith M.E."/>
        </authorList>
    </citation>
    <scope>NUCLEOTIDE SEQUENCE</scope>
    <source>
        <strain evidence="3">NRRL 3115</strain>
    </source>
</reference>
<feature type="domain" description="Cell division control protein 24 OB" evidence="2">
    <location>
        <begin position="11"/>
        <end position="64"/>
    </location>
</feature>
<accession>A0A9W8KYU9</accession>
<dbReference type="InterPro" id="IPR035201">
    <property type="entry name" value="Cdc24_OB1"/>
</dbReference>
<dbReference type="Pfam" id="PF17244">
    <property type="entry name" value="CDC24_OB3"/>
    <property type="match status" value="1"/>
</dbReference>
<name>A0A9W8KYU9_9FUNG</name>
<evidence type="ECO:0000259" key="2">
    <source>
        <dbReference type="Pfam" id="PF17246"/>
    </source>
</evidence>
<evidence type="ECO:0000259" key="1">
    <source>
        <dbReference type="Pfam" id="PF17244"/>
    </source>
</evidence>
<comment type="caution">
    <text evidence="3">The sequence shown here is derived from an EMBL/GenBank/DDBJ whole genome shotgun (WGS) entry which is preliminary data.</text>
</comment>
<evidence type="ECO:0000313" key="4">
    <source>
        <dbReference type="Proteomes" id="UP001151518"/>
    </source>
</evidence>
<evidence type="ECO:0000313" key="3">
    <source>
        <dbReference type="EMBL" id="KAJ2680043.1"/>
    </source>
</evidence>
<organism evidence="3 4">
    <name type="scientific">Coemansia spiralis</name>
    <dbReference type="NCBI Taxonomy" id="417178"/>
    <lineage>
        <taxon>Eukaryota</taxon>
        <taxon>Fungi</taxon>
        <taxon>Fungi incertae sedis</taxon>
        <taxon>Zoopagomycota</taxon>
        <taxon>Kickxellomycotina</taxon>
        <taxon>Kickxellomycetes</taxon>
        <taxon>Kickxellales</taxon>
        <taxon>Kickxellaceae</taxon>
        <taxon>Coemansia</taxon>
    </lineage>
</organism>
<dbReference type="EMBL" id="JANBTW010000007">
    <property type="protein sequence ID" value="KAJ2680043.1"/>
    <property type="molecule type" value="Genomic_DNA"/>
</dbReference>
<dbReference type="InterPro" id="IPR012340">
    <property type="entry name" value="NA-bd_OB-fold"/>
</dbReference>
<dbReference type="OrthoDB" id="10265890at2759"/>
<dbReference type="AlphaFoldDB" id="A0A9W8KYU9"/>
<dbReference type="Proteomes" id="UP001151518">
    <property type="component" value="Unassembled WGS sequence"/>
</dbReference>
<dbReference type="InterPro" id="IPR035203">
    <property type="entry name" value="Cdc24_OB3"/>
</dbReference>
<proteinExistence type="predicted"/>
<gene>
    <name evidence="3" type="ORF">GGI25_000931</name>
</gene>